<dbReference type="GO" id="GO:0050538">
    <property type="term" value="F:N-carbamoyl-L-amino-acid hydrolase activity"/>
    <property type="evidence" value="ECO:0007669"/>
    <property type="project" value="UniProtKB-EC"/>
</dbReference>
<dbReference type="NCBIfam" id="NF006771">
    <property type="entry name" value="PRK09290.1-5"/>
    <property type="match status" value="1"/>
</dbReference>
<comment type="similarity">
    <text evidence="1">Belongs to the peptidase M20 family.</text>
</comment>
<sequence length="417" mass="45328">MEKVNGQRLRETLEQFSAFGATVAGGVTRLSLSEEDLAARNEFQRLCEEAGLSVTVDDMGNMYGLLRGKKDLPPIATGSHLDSVVKGGRFDGVLGVLAALEVARTIIDRNLELDHPLMVVNFTNEEGARFDPAMMSSGVLAGKFDKEEMLRSADPDGVTFGEALNASGFLGEEENRLKEAAAFVELHIEQGPVLEHHGEELAVVEGVMGMCCYEISLHGESNHAGTTPVSMRKDAMFAAAGVLKDLQRKLLKLPDDLVFTAGRINAYPNIHTVIPNRVTFTLEARHKDPDVIRRVEEIIQGLPAEEAGCALESRKLWGRDTVVFNGAVVGAVEKSAEELGLNYRKMYSGAGHDAQFIAGFVPSAMIFVPSANGYSHREDEHTTWEECAHGADVLLNAILKLDKELSEPGQEAQEAVQ</sequence>
<dbReference type="RefSeq" id="WP_354196726.1">
    <property type="nucleotide sequence ID" value="NZ_JBEPLW010000008.1"/>
</dbReference>
<dbReference type="SUPFAM" id="SSF55031">
    <property type="entry name" value="Bacterial exopeptidase dimerisation domain"/>
    <property type="match status" value="1"/>
</dbReference>
<reference evidence="3 4" key="1">
    <citation type="submission" date="2024-06" db="EMBL/GenBank/DDBJ databases">
        <title>Genomic Encyclopedia of Type Strains, Phase IV (KMG-IV): sequencing the most valuable type-strain genomes for metagenomic binning, comparative biology and taxonomic classification.</title>
        <authorList>
            <person name="Goeker M."/>
        </authorList>
    </citation>
    <scope>NUCLEOTIDE SEQUENCE [LARGE SCALE GENOMIC DNA]</scope>
    <source>
        <strain evidence="3 4">DSM 26128</strain>
    </source>
</reference>
<keyword evidence="4" id="KW-1185">Reference proteome</keyword>
<dbReference type="PANTHER" id="PTHR32494">
    <property type="entry name" value="ALLANTOATE DEIMINASE-RELATED"/>
    <property type="match status" value="1"/>
</dbReference>
<dbReference type="InterPro" id="IPR002933">
    <property type="entry name" value="Peptidase_M20"/>
</dbReference>
<dbReference type="Pfam" id="PF01546">
    <property type="entry name" value="Peptidase_M20"/>
    <property type="match status" value="1"/>
</dbReference>
<dbReference type="Gene3D" id="3.30.70.360">
    <property type="match status" value="1"/>
</dbReference>
<gene>
    <name evidence="3" type="ORF">ABID49_001417</name>
</gene>
<dbReference type="InterPro" id="IPR010158">
    <property type="entry name" value="Amidase_Cbmase"/>
</dbReference>
<organism evidence="3 4">
    <name type="scientific">Bhargavaea ullalensis</name>
    <dbReference type="NCBI Taxonomy" id="1265685"/>
    <lineage>
        <taxon>Bacteria</taxon>
        <taxon>Bacillati</taxon>
        <taxon>Bacillota</taxon>
        <taxon>Bacilli</taxon>
        <taxon>Bacillales</taxon>
        <taxon>Caryophanaceae</taxon>
        <taxon>Bhargavaea</taxon>
    </lineage>
</organism>
<evidence type="ECO:0000256" key="2">
    <source>
        <dbReference type="ARBA" id="ARBA00022801"/>
    </source>
</evidence>
<evidence type="ECO:0000313" key="4">
    <source>
        <dbReference type="Proteomes" id="UP001549099"/>
    </source>
</evidence>
<dbReference type="Gene3D" id="3.40.630.10">
    <property type="entry name" value="Zn peptidases"/>
    <property type="match status" value="1"/>
</dbReference>
<dbReference type="CDD" id="cd03884">
    <property type="entry name" value="M20_bAS"/>
    <property type="match status" value="1"/>
</dbReference>
<proteinExistence type="inferred from homology"/>
<dbReference type="PANTHER" id="PTHR32494:SF5">
    <property type="entry name" value="ALLANTOATE AMIDOHYDROLASE"/>
    <property type="match status" value="1"/>
</dbReference>
<dbReference type="PIRSF" id="PIRSF001235">
    <property type="entry name" value="Amidase_carbamoylase"/>
    <property type="match status" value="1"/>
</dbReference>
<keyword evidence="2 3" id="KW-0378">Hydrolase</keyword>
<protein>
    <submittedName>
        <fullName evidence="3">N-carbamoyl-L-amino-acid hydrolase</fullName>
        <ecNumber evidence="3">3.5.1.87</ecNumber>
    </submittedName>
</protein>
<dbReference type="InterPro" id="IPR036264">
    <property type="entry name" value="Bact_exopeptidase_dim_dom"/>
</dbReference>
<name>A0ABV2GBS2_9BACL</name>
<comment type="caution">
    <text evidence="3">The sequence shown here is derived from an EMBL/GenBank/DDBJ whole genome shotgun (WGS) entry which is preliminary data.</text>
</comment>
<evidence type="ECO:0000313" key="3">
    <source>
        <dbReference type="EMBL" id="MET3575512.1"/>
    </source>
</evidence>
<accession>A0ABV2GBS2</accession>
<dbReference type="EMBL" id="JBEPLW010000008">
    <property type="protein sequence ID" value="MET3575512.1"/>
    <property type="molecule type" value="Genomic_DNA"/>
</dbReference>
<evidence type="ECO:0000256" key="1">
    <source>
        <dbReference type="ARBA" id="ARBA00006153"/>
    </source>
</evidence>
<dbReference type="NCBIfam" id="TIGR01879">
    <property type="entry name" value="hydantase"/>
    <property type="match status" value="1"/>
</dbReference>
<dbReference type="EC" id="3.5.1.87" evidence="3"/>
<dbReference type="SUPFAM" id="SSF53187">
    <property type="entry name" value="Zn-dependent exopeptidases"/>
    <property type="match status" value="1"/>
</dbReference>
<dbReference type="Proteomes" id="UP001549099">
    <property type="component" value="Unassembled WGS sequence"/>
</dbReference>